<dbReference type="AlphaFoldDB" id="A0A417Z3I4"/>
<evidence type="ECO:0000313" key="1">
    <source>
        <dbReference type="EMBL" id="RHW45295.1"/>
    </source>
</evidence>
<name>A0A417Z3I4_9LACO</name>
<protein>
    <submittedName>
        <fullName evidence="1">Uncharacterized protein</fullName>
    </submittedName>
</protein>
<accession>A0A417Z3I4</accession>
<evidence type="ECO:0000313" key="2">
    <source>
        <dbReference type="Proteomes" id="UP000284822"/>
    </source>
</evidence>
<comment type="caution">
    <text evidence="1">The sequence shown here is derived from an EMBL/GenBank/DDBJ whole genome shotgun (WGS) entry which is preliminary data.</text>
</comment>
<gene>
    <name evidence="1" type="ORF">DS832_07945</name>
</gene>
<dbReference type="RefSeq" id="WP_118911110.1">
    <property type="nucleotide sequence ID" value="NZ_QOCS01000021.1"/>
</dbReference>
<dbReference type="Proteomes" id="UP000284822">
    <property type="component" value="Unassembled WGS sequence"/>
</dbReference>
<proteinExistence type="predicted"/>
<organism evidence="1 2">
    <name type="scientific">Bombilactobacillus bombi</name>
    <dbReference type="NCBI Taxonomy" id="1303590"/>
    <lineage>
        <taxon>Bacteria</taxon>
        <taxon>Bacillati</taxon>
        <taxon>Bacillota</taxon>
        <taxon>Bacilli</taxon>
        <taxon>Lactobacillales</taxon>
        <taxon>Lactobacillaceae</taxon>
        <taxon>Bombilactobacillus</taxon>
    </lineage>
</organism>
<dbReference type="EMBL" id="QOCS01000021">
    <property type="protein sequence ID" value="RHW45295.1"/>
    <property type="molecule type" value="Genomic_DNA"/>
</dbReference>
<reference evidence="1 2" key="1">
    <citation type="submission" date="2018-07" db="EMBL/GenBank/DDBJ databases">
        <title>Genome sequences of six Lactobacillus spp. isolated from bumble bee guts.</title>
        <authorList>
            <person name="Motta E.V.S."/>
            <person name="Moran N.A."/>
        </authorList>
    </citation>
    <scope>NUCLEOTIDE SEQUENCE [LARGE SCALE GENOMIC DNA]</scope>
    <source>
        <strain evidence="1 2">LV-8.1</strain>
    </source>
</reference>
<sequence>MSQYSDDDLFKNVTLQNFYVKDIGSDKLDNYHLLLNPNENSQQLFLIVTDKLKDKVKLGDKISAQGTLNGKSKITQSQINSGFSYNYLNKPVILVEVDKVQINK</sequence>